<dbReference type="InterPro" id="IPR007438">
    <property type="entry name" value="DUF488"/>
</dbReference>
<proteinExistence type="predicted"/>
<dbReference type="Proteomes" id="UP000295087">
    <property type="component" value="Unassembled WGS sequence"/>
</dbReference>
<comment type="caution">
    <text evidence="1">The sequence shown here is derived from an EMBL/GenBank/DDBJ whole genome shotgun (WGS) entry which is preliminary data.</text>
</comment>
<sequence>MNGAWRVKAFRDYADYMAEDGFAEGLNELLELTEHCRPAIMCSEAVPWRCHRRLITDALIVHGVQVVHIISRSTAKPAVLNINARVGHGQLTYPAHPSGPA</sequence>
<evidence type="ECO:0000313" key="1">
    <source>
        <dbReference type="EMBL" id="TDP28643.1"/>
    </source>
</evidence>
<keyword evidence="2" id="KW-1185">Reference proteome</keyword>
<gene>
    <name evidence="1" type="ORF">DFR75_11641</name>
</gene>
<reference evidence="1 2" key="1">
    <citation type="submission" date="2019-03" db="EMBL/GenBank/DDBJ databases">
        <title>Genomic Encyclopedia of Type Strains, Phase IV (KMG-IV): sequencing the most valuable type-strain genomes for metagenomic binning, comparative biology and taxonomic classification.</title>
        <authorList>
            <person name="Goeker M."/>
        </authorList>
    </citation>
    <scope>NUCLEOTIDE SEQUENCE [LARGE SCALE GENOMIC DNA]</scope>
    <source>
        <strain evidence="1 2">DSM 44496</strain>
    </source>
</reference>
<organism evidence="1 2">
    <name type="scientific">Nocardia ignorata</name>
    <dbReference type="NCBI Taxonomy" id="145285"/>
    <lineage>
        <taxon>Bacteria</taxon>
        <taxon>Bacillati</taxon>
        <taxon>Actinomycetota</taxon>
        <taxon>Actinomycetes</taxon>
        <taxon>Mycobacteriales</taxon>
        <taxon>Nocardiaceae</taxon>
        <taxon>Nocardia</taxon>
    </lineage>
</organism>
<dbReference type="Pfam" id="PF04343">
    <property type="entry name" value="DUF488"/>
    <property type="match status" value="1"/>
</dbReference>
<name>A0A4R6NZH6_NOCIG</name>
<dbReference type="AlphaFoldDB" id="A0A4R6NZH6"/>
<dbReference type="EMBL" id="SNXK01000016">
    <property type="protein sequence ID" value="TDP28643.1"/>
    <property type="molecule type" value="Genomic_DNA"/>
</dbReference>
<accession>A0A4R6NZH6</accession>
<dbReference type="PANTHER" id="PTHR39337">
    <property type="entry name" value="BLR5642 PROTEIN"/>
    <property type="match status" value="1"/>
</dbReference>
<evidence type="ECO:0000313" key="2">
    <source>
        <dbReference type="Proteomes" id="UP000295087"/>
    </source>
</evidence>
<protein>
    <submittedName>
        <fullName evidence="1">Uncharacterized protein DUF488</fullName>
    </submittedName>
</protein>
<dbReference type="PANTHER" id="PTHR39337:SF1">
    <property type="entry name" value="BLR5642 PROTEIN"/>
    <property type="match status" value="1"/>
</dbReference>